<dbReference type="CDD" id="cd11642">
    <property type="entry name" value="SUMT"/>
    <property type="match status" value="1"/>
</dbReference>
<dbReference type="GO" id="GO:0019354">
    <property type="term" value="P:siroheme biosynthetic process"/>
    <property type="evidence" value="ECO:0007669"/>
    <property type="project" value="InterPro"/>
</dbReference>
<dbReference type="InterPro" id="IPR036108">
    <property type="entry name" value="4pyrrol_syn_uPrphyn_synt_sf"/>
</dbReference>
<dbReference type="PROSITE" id="PS00839">
    <property type="entry name" value="SUMT_1"/>
    <property type="match status" value="1"/>
</dbReference>
<dbReference type="InterPro" id="IPR050161">
    <property type="entry name" value="Siro_Cobalamin_biosynth"/>
</dbReference>
<feature type="domain" description="Tetrapyrrole methylase" evidence="7">
    <location>
        <begin position="4"/>
        <end position="215"/>
    </location>
</feature>
<dbReference type="Pfam" id="PF00590">
    <property type="entry name" value="TP_methylase"/>
    <property type="match status" value="1"/>
</dbReference>
<protein>
    <recommendedName>
        <fullName evidence="1">uroporphyrinogen-III C-methyltransferase</fullName>
        <ecNumber evidence="1">2.1.1.107</ecNumber>
    </recommendedName>
</protein>
<dbReference type="InterPro" id="IPR000878">
    <property type="entry name" value="4pyrrol_Mease"/>
</dbReference>
<sequence length="503" mass="54733">MNGMVYLVGAGPGDYRLITLKGKECLEKADVVICDYLADKRLMAFAKDDVEYIYVGKKAGNHAMRQEDISQLIADKAKEGKCVVRLKGGDPFVFGRGGEEAEVLKKNNVAFEIVPGISSAIAAPAYAGIPVTNRKVAVSFAVITGHEDPTKGKSDINWEKLATAVDTLVFLMGVGNLPYITSQLIKYGRSADTPAALVRWGTKAEQEVLVTTVGNAVEDVKKHNLKPPAVFVVGNVVNLRQTIQWFDNKPLFGKNILVTRAREQASKLTTALEDLGANCIEAPAIKITTPDDDFASLDKAITKIGEYEWIIFTSTNGVDRFFARLNEKGLDVRSLRDAKIAAIGTSTANKLKNYGIIADKVPTMFMAEGILNVLKDDIKEGTKVLIPRAQKAREALPIGLRQLGAVVDVAETYTTKMADTNKEEIKALLKEHKVDMVTFTSSSTVENLLKLIDEDKSLLDNVAKASIGPITANTCKKHGLTVDVEADVYTIDGLVAKIKNFGW</sequence>
<evidence type="ECO:0000256" key="2">
    <source>
        <dbReference type="ARBA" id="ARBA00022603"/>
    </source>
</evidence>
<organism evidence="9 10">
    <name type="scientific">Megamonas hypermegale</name>
    <dbReference type="NCBI Taxonomy" id="158847"/>
    <lineage>
        <taxon>Bacteria</taxon>
        <taxon>Bacillati</taxon>
        <taxon>Bacillota</taxon>
        <taxon>Negativicutes</taxon>
        <taxon>Selenomonadales</taxon>
        <taxon>Selenomonadaceae</taxon>
        <taxon>Megamonas</taxon>
    </lineage>
</organism>
<dbReference type="GO" id="GO:0004851">
    <property type="term" value="F:uroporphyrin-III C-methyltransferase activity"/>
    <property type="evidence" value="ECO:0007669"/>
    <property type="project" value="UniProtKB-EC"/>
</dbReference>
<feature type="domain" description="Tetrapyrrole biosynthesis uroporphyrinogen III synthase" evidence="8">
    <location>
        <begin position="267"/>
        <end position="496"/>
    </location>
</feature>
<accession>A0A378NU77</accession>
<name>A0A378NU77_9FIRM</name>
<keyword evidence="2 6" id="KW-0489">Methyltransferase</keyword>
<proteinExistence type="inferred from homology"/>
<dbReference type="InterPro" id="IPR035996">
    <property type="entry name" value="4pyrrol_Methylase_sf"/>
</dbReference>
<evidence type="ECO:0000259" key="7">
    <source>
        <dbReference type="Pfam" id="PF00590"/>
    </source>
</evidence>
<dbReference type="Gene3D" id="3.40.1010.10">
    <property type="entry name" value="Cobalt-precorrin-4 Transmethylase, Domain 1"/>
    <property type="match status" value="1"/>
</dbReference>
<dbReference type="EC" id="2.1.1.107" evidence="1"/>
<evidence type="ECO:0000256" key="6">
    <source>
        <dbReference type="RuleBase" id="RU003960"/>
    </source>
</evidence>
<dbReference type="FunFam" id="3.40.50.10090:FF:000001">
    <property type="entry name" value="Bifunctional uroporphyrinogen-III C-methyltransferase/uroporphyrinogen-III synthase"/>
    <property type="match status" value="1"/>
</dbReference>
<evidence type="ECO:0000313" key="9">
    <source>
        <dbReference type="EMBL" id="STY71914.1"/>
    </source>
</evidence>
<dbReference type="FunFam" id="3.40.1010.10:FF:000001">
    <property type="entry name" value="Siroheme synthase"/>
    <property type="match status" value="1"/>
</dbReference>
<evidence type="ECO:0000256" key="5">
    <source>
        <dbReference type="ARBA" id="ARBA00023244"/>
    </source>
</evidence>
<dbReference type="SUPFAM" id="SSF53790">
    <property type="entry name" value="Tetrapyrrole methylase"/>
    <property type="match status" value="1"/>
</dbReference>
<dbReference type="AlphaFoldDB" id="A0A378NU77"/>
<dbReference type="PANTHER" id="PTHR45790">
    <property type="entry name" value="SIROHEME SYNTHASE-RELATED"/>
    <property type="match status" value="1"/>
</dbReference>
<evidence type="ECO:0000256" key="4">
    <source>
        <dbReference type="ARBA" id="ARBA00022691"/>
    </source>
</evidence>
<keyword evidence="5" id="KW-0627">Porphyrin biosynthesis</keyword>
<dbReference type="EMBL" id="UGPP01000001">
    <property type="protein sequence ID" value="STY71914.1"/>
    <property type="molecule type" value="Genomic_DNA"/>
</dbReference>
<dbReference type="FunFam" id="3.30.950.10:FF:000001">
    <property type="entry name" value="Siroheme synthase"/>
    <property type="match status" value="1"/>
</dbReference>
<keyword evidence="4" id="KW-0949">S-adenosyl-L-methionine</keyword>
<dbReference type="NCBIfam" id="NF004790">
    <property type="entry name" value="PRK06136.1"/>
    <property type="match status" value="1"/>
</dbReference>
<dbReference type="NCBIfam" id="TIGR01469">
    <property type="entry name" value="cobA_cysG_Cterm"/>
    <property type="match status" value="1"/>
</dbReference>
<dbReference type="GO" id="GO:0004852">
    <property type="term" value="F:uroporphyrinogen-III synthase activity"/>
    <property type="evidence" value="ECO:0007669"/>
    <property type="project" value="InterPro"/>
</dbReference>
<evidence type="ECO:0000256" key="1">
    <source>
        <dbReference type="ARBA" id="ARBA00012162"/>
    </source>
</evidence>
<dbReference type="PANTHER" id="PTHR45790:SF3">
    <property type="entry name" value="S-ADENOSYL-L-METHIONINE-DEPENDENT UROPORPHYRINOGEN III METHYLTRANSFERASE, CHLOROPLASTIC"/>
    <property type="match status" value="1"/>
</dbReference>
<dbReference type="InterPro" id="IPR014777">
    <property type="entry name" value="4pyrrole_Mease_sub1"/>
</dbReference>
<dbReference type="Gene3D" id="3.30.950.10">
    <property type="entry name" value="Methyltransferase, Cobalt-precorrin-4 Transmethylase, Domain 2"/>
    <property type="match status" value="1"/>
</dbReference>
<dbReference type="PROSITE" id="PS00840">
    <property type="entry name" value="SUMT_2"/>
    <property type="match status" value="1"/>
</dbReference>
<gene>
    <name evidence="9" type="primary">cysG</name>
    <name evidence="9" type="ORF">NCTC10571_02094</name>
</gene>
<dbReference type="Pfam" id="PF02602">
    <property type="entry name" value="HEM4"/>
    <property type="match status" value="1"/>
</dbReference>
<reference evidence="9 10" key="1">
    <citation type="submission" date="2018-06" db="EMBL/GenBank/DDBJ databases">
        <authorList>
            <consortium name="Pathogen Informatics"/>
            <person name="Doyle S."/>
        </authorList>
    </citation>
    <scope>NUCLEOTIDE SEQUENCE [LARGE SCALE GENOMIC DNA]</scope>
    <source>
        <strain evidence="9 10">NCTC10571</strain>
    </source>
</reference>
<dbReference type="InterPro" id="IPR003754">
    <property type="entry name" value="4pyrrol_synth_uPrphyn_synth"/>
</dbReference>
<dbReference type="CDD" id="cd06578">
    <property type="entry name" value="HemD"/>
    <property type="match status" value="1"/>
</dbReference>
<comment type="similarity">
    <text evidence="6">Belongs to the precorrin methyltransferase family.</text>
</comment>
<dbReference type="InterPro" id="IPR003043">
    <property type="entry name" value="Uropor_MeTrfase_CS"/>
</dbReference>
<dbReference type="RefSeq" id="WP_115152060.1">
    <property type="nucleotide sequence ID" value="NZ_UGPP01000001.1"/>
</dbReference>
<evidence type="ECO:0000256" key="3">
    <source>
        <dbReference type="ARBA" id="ARBA00022679"/>
    </source>
</evidence>
<evidence type="ECO:0000313" key="10">
    <source>
        <dbReference type="Proteomes" id="UP000255234"/>
    </source>
</evidence>
<dbReference type="SUPFAM" id="SSF69618">
    <property type="entry name" value="HemD-like"/>
    <property type="match status" value="1"/>
</dbReference>
<dbReference type="GO" id="GO:0032259">
    <property type="term" value="P:methylation"/>
    <property type="evidence" value="ECO:0007669"/>
    <property type="project" value="UniProtKB-KW"/>
</dbReference>
<evidence type="ECO:0000259" key="8">
    <source>
        <dbReference type="Pfam" id="PF02602"/>
    </source>
</evidence>
<dbReference type="Gene3D" id="3.40.50.10090">
    <property type="match status" value="2"/>
</dbReference>
<dbReference type="InterPro" id="IPR006366">
    <property type="entry name" value="CobA/CysG_C"/>
</dbReference>
<dbReference type="Proteomes" id="UP000255234">
    <property type="component" value="Unassembled WGS sequence"/>
</dbReference>
<dbReference type="InterPro" id="IPR014776">
    <property type="entry name" value="4pyrrole_Mease_sub2"/>
</dbReference>
<keyword evidence="3 6" id="KW-0808">Transferase</keyword>
<dbReference type="STRING" id="1122216.GCA_000423385_01760"/>